<organism evidence="1 2">
    <name type="scientific">Prorocentrum cordatum</name>
    <dbReference type="NCBI Taxonomy" id="2364126"/>
    <lineage>
        <taxon>Eukaryota</taxon>
        <taxon>Sar</taxon>
        <taxon>Alveolata</taxon>
        <taxon>Dinophyceae</taxon>
        <taxon>Prorocentrales</taxon>
        <taxon>Prorocentraceae</taxon>
        <taxon>Prorocentrum</taxon>
    </lineage>
</organism>
<sequence length="58" mass="6200">VEFEPLTVVTLPTVFRAGETVAARLEDEVLWALHTVDGSSNGGGKIQLTQVCICSNVK</sequence>
<dbReference type="EMBL" id="CAUYUJ010017079">
    <property type="protein sequence ID" value="CAK0871503.1"/>
    <property type="molecule type" value="Genomic_DNA"/>
</dbReference>
<keyword evidence="2" id="KW-1185">Reference proteome</keyword>
<reference evidence="1" key="1">
    <citation type="submission" date="2023-10" db="EMBL/GenBank/DDBJ databases">
        <authorList>
            <person name="Chen Y."/>
            <person name="Shah S."/>
            <person name="Dougan E. K."/>
            <person name="Thang M."/>
            <person name="Chan C."/>
        </authorList>
    </citation>
    <scope>NUCLEOTIDE SEQUENCE [LARGE SCALE GENOMIC DNA]</scope>
</reference>
<comment type="caution">
    <text evidence="1">The sequence shown here is derived from an EMBL/GenBank/DDBJ whole genome shotgun (WGS) entry which is preliminary data.</text>
</comment>
<feature type="non-terminal residue" evidence="1">
    <location>
        <position position="58"/>
    </location>
</feature>
<dbReference type="Proteomes" id="UP001189429">
    <property type="component" value="Unassembled WGS sequence"/>
</dbReference>
<evidence type="ECO:0000313" key="2">
    <source>
        <dbReference type="Proteomes" id="UP001189429"/>
    </source>
</evidence>
<protein>
    <submittedName>
        <fullName evidence="1">Uncharacterized protein</fullName>
    </submittedName>
</protein>
<accession>A0ABN9VFG4</accession>
<evidence type="ECO:0000313" key="1">
    <source>
        <dbReference type="EMBL" id="CAK0871503.1"/>
    </source>
</evidence>
<gene>
    <name evidence="1" type="ORF">PCOR1329_LOCUS57326</name>
</gene>
<name>A0ABN9VFG4_9DINO</name>
<proteinExistence type="predicted"/>
<feature type="non-terminal residue" evidence="1">
    <location>
        <position position="1"/>
    </location>
</feature>